<name>A0ABN9UQP9_9DINO</name>
<keyword evidence="2" id="KW-1185">Reference proteome</keyword>
<dbReference type="Proteomes" id="UP001189429">
    <property type="component" value="Unassembled WGS sequence"/>
</dbReference>
<accession>A0ABN9UQP9</accession>
<evidence type="ECO:0000313" key="1">
    <source>
        <dbReference type="EMBL" id="CAK0861707.1"/>
    </source>
</evidence>
<evidence type="ECO:0000313" key="2">
    <source>
        <dbReference type="Proteomes" id="UP001189429"/>
    </source>
</evidence>
<dbReference type="EMBL" id="CAUYUJ010016087">
    <property type="protein sequence ID" value="CAK0861707.1"/>
    <property type="molecule type" value="Genomic_DNA"/>
</dbReference>
<organism evidence="1 2">
    <name type="scientific">Prorocentrum cordatum</name>
    <dbReference type="NCBI Taxonomy" id="2364126"/>
    <lineage>
        <taxon>Eukaryota</taxon>
        <taxon>Sar</taxon>
        <taxon>Alveolata</taxon>
        <taxon>Dinophyceae</taxon>
        <taxon>Prorocentrales</taxon>
        <taxon>Prorocentraceae</taxon>
        <taxon>Prorocentrum</taxon>
    </lineage>
</organism>
<sequence length="189" mass="21644">MSHEQVTSFNLLNYVHQFSVVVTSYDTDAKNNNFSFTQMQGLSICIIWEYTDNMWILYGGFCDYLFCHIGGLWQCMRGQLYFELSVGEAAEAVSSFGMEYELLLGWFLIEMICEERDIGARCTHWYFLMHMILLNLLTLRSAGGNRTRQLQCSRESILLPSARTSVDGSLAATIIYSLDELVHCGRVPK</sequence>
<reference evidence="1" key="1">
    <citation type="submission" date="2023-10" db="EMBL/GenBank/DDBJ databases">
        <authorList>
            <person name="Chen Y."/>
            <person name="Shah S."/>
            <person name="Dougan E. K."/>
            <person name="Thang M."/>
            <person name="Chan C."/>
        </authorList>
    </citation>
    <scope>NUCLEOTIDE SEQUENCE [LARGE SCALE GENOMIC DNA]</scope>
</reference>
<protein>
    <submittedName>
        <fullName evidence="1">Uncharacterized protein</fullName>
    </submittedName>
</protein>
<comment type="caution">
    <text evidence="1">The sequence shown here is derived from an EMBL/GenBank/DDBJ whole genome shotgun (WGS) entry which is preliminary data.</text>
</comment>
<gene>
    <name evidence="1" type="ORF">PCOR1329_LOCUS50305</name>
</gene>
<proteinExistence type="predicted"/>